<accession>A0A0E2UE61</accession>
<keyword evidence="4 5" id="KW-0472">Membrane</keyword>
<protein>
    <submittedName>
        <fullName evidence="6">Energy-coupling factor transporter transmembrane component T</fullName>
    </submittedName>
    <submittedName>
        <fullName evidence="7">Energy-coupling factor transporter transmembrane protein EcfT</fullName>
    </submittedName>
</protein>
<evidence type="ECO:0000256" key="3">
    <source>
        <dbReference type="ARBA" id="ARBA00022989"/>
    </source>
</evidence>
<dbReference type="OrthoDB" id="8635523at2"/>
<comment type="caution">
    <text evidence="7">The sequence shown here is derived from an EMBL/GenBank/DDBJ whole genome shotgun (WGS) entry which is preliminary data.</text>
</comment>
<dbReference type="InterPro" id="IPR003339">
    <property type="entry name" value="ABC/ECF_trnsptr_transmembrane"/>
</dbReference>
<feature type="transmembrane region" description="Helical" evidence="5">
    <location>
        <begin position="114"/>
        <end position="136"/>
    </location>
</feature>
<evidence type="ECO:0000313" key="8">
    <source>
        <dbReference type="Proteomes" id="UP000217465"/>
    </source>
</evidence>
<dbReference type="EMBL" id="NSGR01000010">
    <property type="protein sequence ID" value="PCH10567.1"/>
    <property type="molecule type" value="Genomic_DNA"/>
</dbReference>
<feature type="transmembrane region" description="Helical" evidence="5">
    <location>
        <begin position="246"/>
        <end position="266"/>
    </location>
</feature>
<dbReference type="PANTHER" id="PTHR33514:SF1">
    <property type="entry name" value="ABC TRANSPORTER PERMEASE"/>
    <property type="match status" value="1"/>
</dbReference>
<evidence type="ECO:0000256" key="4">
    <source>
        <dbReference type="ARBA" id="ARBA00023136"/>
    </source>
</evidence>
<evidence type="ECO:0000256" key="2">
    <source>
        <dbReference type="ARBA" id="ARBA00022692"/>
    </source>
</evidence>
<sequence length="279" mass="32100">MPQKLIGYQKEDNFLHHLTGASKLIFFILVSVACMTTYDTRLIIFIGCLSLTLFASARVPWKSVSFVIKFVTFFAILNVLMVYLFAPAYGEQIYHSKTVIANAWGPFYLTKEELFYLFNLSLKYFSTVPLALLFLLTTNPSQFASSLNQIGLPYKVAYAVSLTLRYIPDVQEEFYMIKTSQEARGLELSKKAKLFDRIKGNLQIIIPLIFSSLDRIDLVATAMELRRFGKNKRRTWYTSKQLDKNDIMTIFLAIAILLTSFILFVINKGRFYNPFTQKG</sequence>
<evidence type="ECO:0000313" key="7">
    <source>
        <dbReference type="EMBL" id="PCH10567.1"/>
    </source>
</evidence>
<organism evidence="7 8">
    <name type="scientific">Streptococcus parauberis</name>
    <dbReference type="NCBI Taxonomy" id="1348"/>
    <lineage>
        <taxon>Bacteria</taxon>
        <taxon>Bacillati</taxon>
        <taxon>Bacillota</taxon>
        <taxon>Bacilli</taxon>
        <taxon>Lactobacillales</taxon>
        <taxon>Streptococcaceae</taxon>
        <taxon>Streptococcus</taxon>
    </lineage>
</organism>
<dbReference type="CDD" id="cd16914">
    <property type="entry name" value="EcfT"/>
    <property type="match status" value="1"/>
</dbReference>
<dbReference type="PANTHER" id="PTHR33514">
    <property type="entry name" value="PROTEIN ABCI12, CHLOROPLASTIC"/>
    <property type="match status" value="1"/>
</dbReference>
<dbReference type="eggNOG" id="COG0619">
    <property type="taxonomic scope" value="Bacteria"/>
</dbReference>
<evidence type="ECO:0000256" key="5">
    <source>
        <dbReference type="SAM" id="Phobius"/>
    </source>
</evidence>
<evidence type="ECO:0000313" key="6">
    <source>
        <dbReference type="EMBL" id="MDT2731643.1"/>
    </source>
</evidence>
<dbReference type="PROSITE" id="PS51257">
    <property type="entry name" value="PROKAR_LIPOPROTEIN"/>
    <property type="match status" value="1"/>
</dbReference>
<comment type="subcellular location">
    <subcellularLocation>
        <location evidence="1">Membrane</location>
        <topology evidence="1">Multi-pass membrane protein</topology>
    </subcellularLocation>
</comment>
<proteinExistence type="predicted"/>
<dbReference type="Proteomes" id="UP000217465">
    <property type="component" value="Unassembled WGS sequence"/>
</dbReference>
<reference evidence="7 8" key="1">
    <citation type="submission" date="2016-06" db="EMBL/GenBank/DDBJ databases">
        <authorList>
            <person name="Haines A.N."/>
            <person name="Council K.R."/>
        </authorList>
    </citation>
    <scope>NUCLEOTIDE SEQUENCE [LARGE SCALE GENOMIC DNA]</scope>
    <source>
        <strain evidence="7 8">SP158-29</strain>
    </source>
</reference>
<feature type="transmembrane region" description="Helical" evidence="5">
    <location>
        <begin position="42"/>
        <end position="61"/>
    </location>
</feature>
<keyword evidence="2 5" id="KW-0812">Transmembrane</keyword>
<dbReference type="Pfam" id="PF02361">
    <property type="entry name" value="CbiQ"/>
    <property type="match status" value="1"/>
</dbReference>
<reference evidence="6" key="2">
    <citation type="submission" date="2023-03" db="EMBL/GenBank/DDBJ databases">
        <authorList>
            <person name="Shen W."/>
            <person name="Cai J."/>
        </authorList>
    </citation>
    <scope>NUCLEOTIDE SEQUENCE</scope>
    <source>
        <strain evidence="6">P82-2</strain>
    </source>
</reference>
<keyword evidence="3 5" id="KW-1133">Transmembrane helix</keyword>
<dbReference type="RefSeq" id="WP_003102963.1">
    <property type="nucleotide sequence ID" value="NZ_BAWT01000023.1"/>
</dbReference>
<dbReference type="Proteomes" id="UP001180515">
    <property type="component" value="Unassembled WGS sequence"/>
</dbReference>
<dbReference type="AlphaFoldDB" id="A0A0E2UE61"/>
<dbReference type="EMBL" id="JARQAG010000005">
    <property type="protein sequence ID" value="MDT2731643.1"/>
    <property type="molecule type" value="Genomic_DNA"/>
</dbReference>
<evidence type="ECO:0000256" key="1">
    <source>
        <dbReference type="ARBA" id="ARBA00004141"/>
    </source>
</evidence>
<feature type="transmembrane region" description="Helical" evidence="5">
    <location>
        <begin position="67"/>
        <end position="86"/>
    </location>
</feature>
<dbReference type="STRING" id="936154.STP_1444"/>
<name>A0A0E2UE61_9STRE</name>
<feature type="transmembrane region" description="Helical" evidence="5">
    <location>
        <begin position="14"/>
        <end position="35"/>
    </location>
</feature>
<dbReference type="GO" id="GO:0005886">
    <property type="term" value="C:plasma membrane"/>
    <property type="evidence" value="ECO:0007669"/>
    <property type="project" value="UniProtKB-ARBA"/>
</dbReference>
<dbReference type="GeneID" id="61421268"/>
<gene>
    <name evidence="7" type="primary">ecfT_2</name>
    <name evidence="7" type="ORF">A9Y57_01856</name>
    <name evidence="6" type="ORF">P7G31_05215</name>
</gene>